<sequence>MVGRIAGAACFSLLMATVPVRAEDRKLVDSRFAAVVKELRASVQACWNKPDMNKDDTSVVTVIIRLAKDGTIIGKPEIQSRSKDKAFGLLAESAVRAVTRCAPYSAVVKNPDFYEYLKVIYMSFYNPAH</sequence>
<gene>
    <name evidence="1" type="ORF">C5750_10735</name>
</gene>
<proteinExistence type="predicted"/>
<dbReference type="SUPFAM" id="SSF74653">
    <property type="entry name" value="TolA/TonB C-terminal domain"/>
    <property type="match status" value="1"/>
</dbReference>
<organism evidence="1 2">
    <name type="scientific">Phyllobacterium myrsinacearum</name>
    <dbReference type="NCBI Taxonomy" id="28101"/>
    <lineage>
        <taxon>Bacteria</taxon>
        <taxon>Pseudomonadati</taxon>
        <taxon>Pseudomonadota</taxon>
        <taxon>Alphaproteobacteria</taxon>
        <taxon>Hyphomicrobiales</taxon>
        <taxon>Phyllobacteriaceae</taxon>
        <taxon>Phyllobacterium</taxon>
    </lineage>
</organism>
<accession>A0A2S9JII0</accession>
<reference evidence="1 2" key="1">
    <citation type="submission" date="2018-02" db="EMBL/GenBank/DDBJ databases">
        <title>The draft genome of Phyllobacterium myrsinacearum DSM5892.</title>
        <authorList>
            <person name="Li L."/>
            <person name="Liu L."/>
            <person name="Zhang X."/>
            <person name="Wang T."/>
        </authorList>
    </citation>
    <scope>NUCLEOTIDE SEQUENCE [LARGE SCALE GENOMIC DNA]</scope>
    <source>
        <strain evidence="1 2">DSM 5892</strain>
    </source>
</reference>
<keyword evidence="2" id="KW-1185">Reference proteome</keyword>
<dbReference type="Proteomes" id="UP000238563">
    <property type="component" value="Unassembled WGS sequence"/>
</dbReference>
<dbReference type="Pfam" id="PF13103">
    <property type="entry name" value="TonB_2"/>
    <property type="match status" value="1"/>
</dbReference>
<comment type="caution">
    <text evidence="1">The sequence shown here is derived from an EMBL/GenBank/DDBJ whole genome shotgun (WGS) entry which is preliminary data.</text>
</comment>
<dbReference type="EMBL" id="PVBT01000003">
    <property type="protein sequence ID" value="PRD52898.1"/>
    <property type="molecule type" value="Genomic_DNA"/>
</dbReference>
<dbReference type="RefSeq" id="WP_105733912.1">
    <property type="nucleotide sequence ID" value="NZ_PVBT01000003.1"/>
</dbReference>
<evidence type="ECO:0008006" key="3">
    <source>
        <dbReference type="Google" id="ProtNLM"/>
    </source>
</evidence>
<dbReference type="OrthoDB" id="7161229at2"/>
<protein>
    <recommendedName>
        <fullName evidence="3">Cell envelope integrity protein TolA</fullName>
    </recommendedName>
</protein>
<dbReference type="AlphaFoldDB" id="A0A2S9JII0"/>
<evidence type="ECO:0000313" key="2">
    <source>
        <dbReference type="Proteomes" id="UP000238563"/>
    </source>
</evidence>
<dbReference type="Gene3D" id="3.30.1150.10">
    <property type="match status" value="1"/>
</dbReference>
<evidence type="ECO:0000313" key="1">
    <source>
        <dbReference type="EMBL" id="PRD52898.1"/>
    </source>
</evidence>
<name>A0A2S9JII0_9HYPH</name>